<feature type="non-terminal residue" evidence="1">
    <location>
        <position position="72"/>
    </location>
</feature>
<proteinExistence type="predicted"/>
<sequence>FIYGWGHTINSSKVQTLLGAGSWVPTINVFVEKLGPLGLDTFRMLVVDFMHECELGTWKALFTHLICLLYAF</sequence>
<reference evidence="1" key="1">
    <citation type="journal article" date="2020" name="New Phytol.">
        <title>Comparative genomics reveals dynamic genome evolution in host specialist ectomycorrhizal fungi.</title>
        <authorList>
            <person name="Lofgren L.A."/>
            <person name="Nguyen N.H."/>
            <person name="Vilgalys R."/>
            <person name="Ruytinx J."/>
            <person name="Liao H.L."/>
            <person name="Branco S."/>
            <person name="Kuo A."/>
            <person name="LaButti K."/>
            <person name="Lipzen A."/>
            <person name="Andreopoulos W."/>
            <person name="Pangilinan J."/>
            <person name="Riley R."/>
            <person name="Hundley H."/>
            <person name="Na H."/>
            <person name="Barry K."/>
            <person name="Grigoriev I.V."/>
            <person name="Stajich J.E."/>
            <person name="Kennedy P.G."/>
        </authorList>
    </citation>
    <scope>NUCLEOTIDE SEQUENCE</scope>
    <source>
        <strain evidence="1">FC203</strain>
    </source>
</reference>
<dbReference type="AlphaFoldDB" id="A0AAD4DXY3"/>
<dbReference type="Proteomes" id="UP001195769">
    <property type="component" value="Unassembled WGS sequence"/>
</dbReference>
<evidence type="ECO:0000313" key="1">
    <source>
        <dbReference type="EMBL" id="KAG1895697.1"/>
    </source>
</evidence>
<accession>A0AAD4DXY3</accession>
<dbReference type="EMBL" id="JABBWK010000063">
    <property type="protein sequence ID" value="KAG1895697.1"/>
    <property type="molecule type" value="Genomic_DNA"/>
</dbReference>
<organism evidence="1 2">
    <name type="scientific">Suillus fuscotomentosus</name>
    <dbReference type="NCBI Taxonomy" id="1912939"/>
    <lineage>
        <taxon>Eukaryota</taxon>
        <taxon>Fungi</taxon>
        <taxon>Dikarya</taxon>
        <taxon>Basidiomycota</taxon>
        <taxon>Agaricomycotina</taxon>
        <taxon>Agaricomycetes</taxon>
        <taxon>Agaricomycetidae</taxon>
        <taxon>Boletales</taxon>
        <taxon>Suillineae</taxon>
        <taxon>Suillaceae</taxon>
        <taxon>Suillus</taxon>
    </lineage>
</organism>
<name>A0AAD4DXY3_9AGAM</name>
<comment type="caution">
    <text evidence="1">The sequence shown here is derived from an EMBL/GenBank/DDBJ whole genome shotgun (WGS) entry which is preliminary data.</text>
</comment>
<gene>
    <name evidence="1" type="ORF">F5891DRAFT_930114</name>
</gene>
<keyword evidence="2" id="KW-1185">Reference proteome</keyword>
<evidence type="ECO:0000313" key="2">
    <source>
        <dbReference type="Proteomes" id="UP001195769"/>
    </source>
</evidence>
<dbReference type="GeneID" id="64668238"/>
<feature type="non-terminal residue" evidence="1">
    <location>
        <position position="1"/>
    </location>
</feature>
<dbReference type="RefSeq" id="XP_041221273.1">
    <property type="nucleotide sequence ID" value="XM_041373940.1"/>
</dbReference>
<protein>
    <submittedName>
        <fullName evidence="1">Uncharacterized protein</fullName>
    </submittedName>
</protein>